<comment type="caution">
    <text evidence="1">The sequence shown here is derived from an EMBL/GenBank/DDBJ whole genome shotgun (WGS) entry which is preliminary data.</text>
</comment>
<name>A0A1Q9E3F0_SYMMI</name>
<keyword evidence="2" id="KW-1185">Reference proteome</keyword>
<gene>
    <name evidence="1" type="ORF">AK812_SmicGene15287</name>
</gene>
<dbReference type="EMBL" id="LSRX01000277">
    <property type="protein sequence ID" value="OLQ01933.1"/>
    <property type="molecule type" value="Genomic_DNA"/>
</dbReference>
<protein>
    <submittedName>
        <fullName evidence="1">Uncharacterized protein</fullName>
    </submittedName>
</protein>
<accession>A0A1Q9E3F0</accession>
<dbReference type="Proteomes" id="UP000186817">
    <property type="component" value="Unassembled WGS sequence"/>
</dbReference>
<proteinExistence type="predicted"/>
<sequence>MYRPKRRRTKVGLGYSLTHDSALGVLVASGQDAHFFVVGPADAPGLQFAKTAPGAAVVDSMRPPRDEPVLQ</sequence>
<evidence type="ECO:0000313" key="2">
    <source>
        <dbReference type="Proteomes" id="UP000186817"/>
    </source>
</evidence>
<reference evidence="1 2" key="1">
    <citation type="submission" date="2016-02" db="EMBL/GenBank/DDBJ databases">
        <title>Genome analysis of coral dinoflagellate symbionts highlights evolutionary adaptations to a symbiotic lifestyle.</title>
        <authorList>
            <person name="Aranda M."/>
            <person name="Li Y."/>
            <person name="Liew Y.J."/>
            <person name="Baumgarten S."/>
            <person name="Simakov O."/>
            <person name="Wilson M."/>
            <person name="Piel J."/>
            <person name="Ashoor H."/>
            <person name="Bougouffa S."/>
            <person name="Bajic V.B."/>
            <person name="Ryu T."/>
            <person name="Ravasi T."/>
            <person name="Bayer T."/>
            <person name="Micklem G."/>
            <person name="Kim H."/>
            <person name="Bhak J."/>
            <person name="Lajeunesse T.C."/>
            <person name="Voolstra C.R."/>
        </authorList>
    </citation>
    <scope>NUCLEOTIDE SEQUENCE [LARGE SCALE GENOMIC DNA]</scope>
    <source>
        <strain evidence="1 2">CCMP2467</strain>
    </source>
</reference>
<evidence type="ECO:0000313" key="1">
    <source>
        <dbReference type="EMBL" id="OLQ01933.1"/>
    </source>
</evidence>
<dbReference type="AlphaFoldDB" id="A0A1Q9E3F0"/>
<organism evidence="1 2">
    <name type="scientific">Symbiodinium microadriaticum</name>
    <name type="common">Dinoflagellate</name>
    <name type="synonym">Zooxanthella microadriatica</name>
    <dbReference type="NCBI Taxonomy" id="2951"/>
    <lineage>
        <taxon>Eukaryota</taxon>
        <taxon>Sar</taxon>
        <taxon>Alveolata</taxon>
        <taxon>Dinophyceae</taxon>
        <taxon>Suessiales</taxon>
        <taxon>Symbiodiniaceae</taxon>
        <taxon>Symbiodinium</taxon>
    </lineage>
</organism>